<dbReference type="PROSITE" id="PS51257">
    <property type="entry name" value="PROKAR_LIPOPROTEIN"/>
    <property type="match status" value="1"/>
</dbReference>
<evidence type="ECO:0000256" key="1">
    <source>
        <dbReference type="SAM" id="SignalP"/>
    </source>
</evidence>
<dbReference type="SUPFAM" id="SSF69318">
    <property type="entry name" value="Integrin alpha N-terminal domain"/>
    <property type="match status" value="1"/>
</dbReference>
<name>A0A2Z2KER1_9BACL</name>
<evidence type="ECO:0000313" key="2">
    <source>
        <dbReference type="EMBL" id="ASA24227.1"/>
    </source>
</evidence>
<dbReference type="OrthoDB" id="1743319at2"/>
<dbReference type="KEGG" id="pdh:B9T62_27765"/>
<accession>A0A2Z2KER1</accession>
<dbReference type="RefSeq" id="WP_087918213.1">
    <property type="nucleotide sequence ID" value="NZ_CP021780.1"/>
</dbReference>
<proteinExistence type="predicted"/>
<protein>
    <recommendedName>
        <fullName evidence="4">VCBS repeat-containing protein</fullName>
    </recommendedName>
</protein>
<keyword evidence="1" id="KW-0732">Signal</keyword>
<dbReference type="InterPro" id="IPR028994">
    <property type="entry name" value="Integrin_alpha_N"/>
</dbReference>
<evidence type="ECO:0008006" key="4">
    <source>
        <dbReference type="Google" id="ProtNLM"/>
    </source>
</evidence>
<evidence type="ECO:0000313" key="3">
    <source>
        <dbReference type="Proteomes" id="UP000249890"/>
    </source>
</evidence>
<dbReference type="AlphaFoldDB" id="A0A2Z2KER1"/>
<gene>
    <name evidence="2" type="ORF">B9T62_27765</name>
</gene>
<sequence length="492" mass="53774">MRLYKPWTTLVLLTLFISGCSAVKTPGDLLRAPEQNKTNGTITGIVNPFLPAQSHLTVPVQSEAGSAIQLQDLDQDGQDEIIAFYKTDKTDYEINALILSQSSGTWKKLTTVTGIGRELDLVQFSDVTGDGAADVLLGFGGGEGLSKELAVYTLKEGNLTELLKQPYDYMIAGDLTGTGRKQVALFQSVATTDVQPESKLSLYQFDKGQPQVLSEERINGTILKVNYGQASPTGNGLFVEAAVGAHSSYTALLTWDNDHFTDILAADVYTYKDELAASQEIVLQPSFKTDGVLGANTMAGKDYPLYSRDVNSDGIIEVGFLVPPVGLEAEAPLATPFISKYYQWDGRSRLRPVEERFDRWGYNFHIPQSWTGHYSLELAKGSNEPWTMVKFNDFNEDTGKPVPLLTLRMVSKQAWAQTEASLLAEKAEYTLLYELPNPADSATPSVLVAILPSAAEDGGLQGTALQAYRERLLTLDEVRQLAGSLPETDTAY</sequence>
<reference evidence="2 3" key="1">
    <citation type="submission" date="2017-06" db="EMBL/GenBank/DDBJ databases">
        <title>Complete genome sequence of Paenibacillus donghaensis KCTC 13049T isolated from East Sea sediment, South Korea.</title>
        <authorList>
            <person name="Jung B.K."/>
            <person name="Hong S.-J."/>
            <person name="Shin J.-H."/>
        </authorList>
    </citation>
    <scope>NUCLEOTIDE SEQUENCE [LARGE SCALE GENOMIC DNA]</scope>
    <source>
        <strain evidence="2 3">KCTC 13049</strain>
    </source>
</reference>
<dbReference type="EMBL" id="CP021780">
    <property type="protein sequence ID" value="ASA24227.1"/>
    <property type="molecule type" value="Genomic_DNA"/>
</dbReference>
<dbReference type="Proteomes" id="UP000249890">
    <property type="component" value="Chromosome"/>
</dbReference>
<feature type="chain" id="PRO_5038523793" description="VCBS repeat-containing protein" evidence="1">
    <location>
        <begin position="23"/>
        <end position="492"/>
    </location>
</feature>
<keyword evidence="3" id="KW-1185">Reference proteome</keyword>
<organism evidence="2 3">
    <name type="scientific">Paenibacillus donghaensis</name>
    <dbReference type="NCBI Taxonomy" id="414771"/>
    <lineage>
        <taxon>Bacteria</taxon>
        <taxon>Bacillati</taxon>
        <taxon>Bacillota</taxon>
        <taxon>Bacilli</taxon>
        <taxon>Bacillales</taxon>
        <taxon>Paenibacillaceae</taxon>
        <taxon>Paenibacillus</taxon>
    </lineage>
</organism>
<feature type="signal peptide" evidence="1">
    <location>
        <begin position="1"/>
        <end position="22"/>
    </location>
</feature>